<dbReference type="Proteomes" id="UP000000238">
    <property type="component" value="Chromosome"/>
</dbReference>
<keyword evidence="4 6" id="KW-0697">Rotamase</keyword>
<dbReference type="Gene3D" id="3.10.50.40">
    <property type="match status" value="1"/>
</dbReference>
<dbReference type="InterPro" id="IPR008104">
    <property type="entry name" value="INFPOTNTIATR"/>
</dbReference>
<accession>Q2SQ83</accession>
<dbReference type="SUPFAM" id="SSF54534">
    <property type="entry name" value="FKBP-like"/>
    <property type="match status" value="1"/>
</dbReference>
<evidence type="ECO:0000256" key="7">
    <source>
        <dbReference type="RuleBase" id="RU003915"/>
    </source>
</evidence>
<dbReference type="Pfam" id="PF00254">
    <property type="entry name" value="FKBP_C"/>
    <property type="match status" value="1"/>
</dbReference>
<evidence type="ECO:0000313" key="11">
    <source>
        <dbReference type="Proteomes" id="UP000000238"/>
    </source>
</evidence>
<dbReference type="eggNOG" id="COG0545">
    <property type="taxonomic scope" value="Bacteria"/>
</dbReference>
<dbReference type="RefSeq" id="WP_011394268.1">
    <property type="nucleotide sequence ID" value="NC_007645.1"/>
</dbReference>
<comment type="similarity">
    <text evidence="2 7">Belongs to the FKBP-type PPIase family.</text>
</comment>
<dbReference type="PANTHER" id="PTHR43811">
    <property type="entry name" value="FKBP-TYPE PEPTIDYL-PROLYL CIS-TRANS ISOMERASE FKPA"/>
    <property type="match status" value="1"/>
</dbReference>
<dbReference type="GO" id="GO:0006457">
    <property type="term" value="P:protein folding"/>
    <property type="evidence" value="ECO:0007669"/>
    <property type="project" value="InterPro"/>
</dbReference>
<dbReference type="Pfam" id="PF01346">
    <property type="entry name" value="FKBP_N"/>
    <property type="match status" value="1"/>
</dbReference>
<dbReference type="GO" id="GO:0016020">
    <property type="term" value="C:membrane"/>
    <property type="evidence" value="ECO:0007669"/>
    <property type="project" value="InterPro"/>
</dbReference>
<dbReference type="KEGG" id="hch:HCH_00278"/>
<dbReference type="EC" id="5.2.1.8" evidence="7"/>
<gene>
    <name evidence="10" type="primary">fkpA</name>
    <name evidence="10" type="ordered locus">HCH_00278</name>
</gene>
<evidence type="ECO:0000256" key="5">
    <source>
        <dbReference type="ARBA" id="ARBA00023235"/>
    </source>
</evidence>
<evidence type="ECO:0000256" key="1">
    <source>
        <dbReference type="ARBA" id="ARBA00000971"/>
    </source>
</evidence>
<keyword evidence="11" id="KW-1185">Reference proteome</keyword>
<dbReference type="GO" id="GO:0003755">
    <property type="term" value="F:peptidyl-prolyl cis-trans isomerase activity"/>
    <property type="evidence" value="ECO:0007669"/>
    <property type="project" value="UniProtKB-UniRule"/>
</dbReference>
<feature type="signal peptide" evidence="8">
    <location>
        <begin position="1"/>
        <end position="25"/>
    </location>
</feature>
<dbReference type="FunFam" id="3.10.50.40:FF:000045">
    <property type="entry name" value="Peptidyl-prolyl cis-trans isomerase"/>
    <property type="match status" value="1"/>
</dbReference>
<evidence type="ECO:0000256" key="6">
    <source>
        <dbReference type="PROSITE-ProRule" id="PRU00277"/>
    </source>
</evidence>
<protein>
    <recommendedName>
        <fullName evidence="7">Peptidyl-prolyl cis-trans isomerase</fullName>
        <ecNumber evidence="7">5.2.1.8</ecNumber>
    </recommendedName>
</protein>
<evidence type="ECO:0000256" key="3">
    <source>
        <dbReference type="ARBA" id="ARBA00022729"/>
    </source>
</evidence>
<dbReference type="InterPro" id="IPR000774">
    <property type="entry name" value="PPIase_FKBP_N"/>
</dbReference>
<organism evidence="10 11">
    <name type="scientific">Hahella chejuensis (strain KCTC 2396)</name>
    <dbReference type="NCBI Taxonomy" id="349521"/>
    <lineage>
        <taxon>Bacteria</taxon>
        <taxon>Pseudomonadati</taxon>
        <taxon>Pseudomonadota</taxon>
        <taxon>Gammaproteobacteria</taxon>
        <taxon>Oceanospirillales</taxon>
        <taxon>Hahellaceae</taxon>
        <taxon>Hahella</taxon>
    </lineage>
</organism>
<feature type="chain" id="PRO_5004215821" description="Peptidyl-prolyl cis-trans isomerase" evidence="8">
    <location>
        <begin position="26"/>
        <end position="238"/>
    </location>
</feature>
<dbReference type="AlphaFoldDB" id="Q2SQ83"/>
<dbReference type="Gene3D" id="1.10.287.460">
    <property type="entry name" value="Peptidyl-prolyl cis-trans isomerase, FKBP-type, N-terminal domain"/>
    <property type="match status" value="1"/>
</dbReference>
<dbReference type="PRINTS" id="PR01730">
    <property type="entry name" value="INFPOTNTIATR"/>
</dbReference>
<dbReference type="OrthoDB" id="9814548at2"/>
<name>Q2SQ83_HAHCH</name>
<reference evidence="10 11" key="1">
    <citation type="journal article" date="2005" name="Nucleic Acids Res.">
        <title>Genomic blueprint of Hahella chejuensis, a marine microbe producing an algicidal agent.</title>
        <authorList>
            <person name="Jeong H."/>
            <person name="Yim J.H."/>
            <person name="Lee C."/>
            <person name="Choi S.-H."/>
            <person name="Park Y.K."/>
            <person name="Yoon S.H."/>
            <person name="Hur C.-G."/>
            <person name="Kang H.-Y."/>
            <person name="Kim D."/>
            <person name="Lee H.H."/>
            <person name="Park K.H."/>
            <person name="Park S.-H."/>
            <person name="Park H.-S."/>
            <person name="Lee H.K."/>
            <person name="Oh T.K."/>
            <person name="Kim J.F."/>
        </authorList>
    </citation>
    <scope>NUCLEOTIDE SEQUENCE [LARGE SCALE GENOMIC DNA]</scope>
    <source>
        <strain evidence="10 11">KCTC 2396</strain>
    </source>
</reference>
<proteinExistence type="inferred from homology"/>
<dbReference type="HOGENOM" id="CLU_013615_0_1_6"/>
<evidence type="ECO:0000256" key="4">
    <source>
        <dbReference type="ARBA" id="ARBA00023110"/>
    </source>
</evidence>
<dbReference type="InterPro" id="IPR046357">
    <property type="entry name" value="PPIase_dom_sf"/>
</dbReference>
<dbReference type="PROSITE" id="PS50059">
    <property type="entry name" value="FKBP_PPIASE"/>
    <property type="match status" value="1"/>
</dbReference>
<comment type="catalytic activity">
    <reaction evidence="1 6 7">
        <text>[protein]-peptidylproline (omega=180) = [protein]-peptidylproline (omega=0)</text>
        <dbReference type="Rhea" id="RHEA:16237"/>
        <dbReference type="Rhea" id="RHEA-COMP:10747"/>
        <dbReference type="Rhea" id="RHEA-COMP:10748"/>
        <dbReference type="ChEBI" id="CHEBI:83833"/>
        <dbReference type="ChEBI" id="CHEBI:83834"/>
        <dbReference type="EC" id="5.2.1.8"/>
    </reaction>
</comment>
<evidence type="ECO:0000256" key="2">
    <source>
        <dbReference type="ARBA" id="ARBA00006577"/>
    </source>
</evidence>
<evidence type="ECO:0000256" key="8">
    <source>
        <dbReference type="SAM" id="SignalP"/>
    </source>
</evidence>
<dbReference type="STRING" id="349521.HCH_00278"/>
<feature type="domain" description="PPIase FKBP-type" evidence="9">
    <location>
        <begin position="147"/>
        <end position="232"/>
    </location>
</feature>
<dbReference type="InterPro" id="IPR036944">
    <property type="entry name" value="PPIase_FKBP_N_sf"/>
</dbReference>
<evidence type="ECO:0000313" key="10">
    <source>
        <dbReference type="EMBL" id="ABC27191.1"/>
    </source>
</evidence>
<keyword evidence="3 8" id="KW-0732">Signal</keyword>
<sequence length="238" mass="25734">MKKALASMSGLLCAVALSLPVAVHAETEKLTNDAQKTGYSFGQMFGRRLADSMPELDIESFTKGVADAYAGKPSMMTDEEISAQVQQYQQAMQKKQMEQFEKMAEENAKKGDTFLADNAKKEGIVTTDSGLQYKVLKAGEGDSPKAQDTVEVHYTGSLINGEVFDSSVQRGEPVSFPVNGVIPGWTEALQLMKPGAKWQLFIPAKLAYGPGGNGRIGPNETLLFEVELLSVKSEKSDG</sequence>
<dbReference type="EMBL" id="CP000155">
    <property type="protein sequence ID" value="ABC27191.1"/>
    <property type="molecule type" value="Genomic_DNA"/>
</dbReference>
<keyword evidence="5 6" id="KW-0413">Isomerase</keyword>
<dbReference type="PANTHER" id="PTHR43811:SF19">
    <property type="entry name" value="39 KDA FK506-BINDING NUCLEAR PROTEIN"/>
    <property type="match status" value="1"/>
</dbReference>
<evidence type="ECO:0000259" key="9">
    <source>
        <dbReference type="PROSITE" id="PS50059"/>
    </source>
</evidence>
<dbReference type="InterPro" id="IPR001179">
    <property type="entry name" value="PPIase_FKBP_dom"/>
</dbReference>